<feature type="domain" description="SUF system FeS cluster assembly SufBD core" evidence="1">
    <location>
        <begin position="142"/>
        <end position="371"/>
    </location>
</feature>
<name>A0ABQ5UTE1_9HYPH</name>
<gene>
    <name evidence="2" type="primary">sufD</name>
    <name evidence="2" type="ORF">GCM10007879_28000</name>
</gene>
<dbReference type="EMBL" id="BSNI01000002">
    <property type="protein sequence ID" value="GLQ18551.1"/>
    <property type="molecule type" value="Genomic_DNA"/>
</dbReference>
<dbReference type="InterPro" id="IPR037284">
    <property type="entry name" value="SUF_FeS_clus_asmbl_SufBD_sf"/>
</dbReference>
<reference evidence="2" key="2">
    <citation type="submission" date="2023-01" db="EMBL/GenBank/DDBJ databases">
        <title>Draft genome sequence of Maritalea porphyrae strain NBRC 107169.</title>
        <authorList>
            <person name="Sun Q."/>
            <person name="Mori K."/>
        </authorList>
    </citation>
    <scope>NUCLEOTIDE SEQUENCE</scope>
    <source>
        <strain evidence="2">NBRC 107169</strain>
    </source>
</reference>
<dbReference type="PANTHER" id="PTHR43575">
    <property type="entry name" value="PROTEIN ABCI7, CHLOROPLASTIC"/>
    <property type="match status" value="1"/>
</dbReference>
<dbReference type="InterPro" id="IPR000825">
    <property type="entry name" value="SUF_FeS_clus_asmbl_SufBD_core"/>
</dbReference>
<accession>A0ABQ5UTE1</accession>
<protein>
    <submittedName>
        <fullName evidence="2">Fe-S cluster assembly protein SufD</fullName>
    </submittedName>
</protein>
<dbReference type="Pfam" id="PF01458">
    <property type="entry name" value="SUFBD_core"/>
    <property type="match status" value="1"/>
</dbReference>
<comment type="caution">
    <text evidence="2">The sequence shown here is derived from an EMBL/GenBank/DDBJ whole genome shotgun (WGS) entry which is preliminary data.</text>
</comment>
<dbReference type="InterPro" id="IPR011542">
    <property type="entry name" value="SUF_FeS_clus_asmbl_SufD"/>
</dbReference>
<keyword evidence="3" id="KW-1185">Reference proteome</keyword>
<dbReference type="SUPFAM" id="SSF101960">
    <property type="entry name" value="Stabilizer of iron transporter SufD"/>
    <property type="match status" value="1"/>
</dbReference>
<dbReference type="InterPro" id="IPR055346">
    <property type="entry name" value="Fe-S_cluster_assembly_SufBD"/>
</dbReference>
<evidence type="ECO:0000259" key="1">
    <source>
        <dbReference type="Pfam" id="PF01458"/>
    </source>
</evidence>
<sequence length="402" mass="43062">MNQQIIKLSGAEEQLKALLLAQGKDEAATQFAANGLPTRRIEAYHYTDLKTLLRDVPSALAQANDGNKAARSEFAGTARVEIVNGELAGDFDLEGVSVATSANAASGDDSVVLISEALVGDTVEIKVSGELDQVLHIDRIIDGDAAINADKVTVEVADGCKVTLLETFNGSDAAHLGLATTEISLGEGAQVVHLQLDGNSNETRHFANNRYSLAADSLLRTFVQHTETPLSRTVVTADFNGGGAHADFAGLNLLAGKQHADITLNVNHLVPNTTSTEMFKNVVHDGAKAVFQGKIVVAKDAQKTDAQMMSQGLILSERGEVLVKPELEIFADDVICAHGATCGELDENSLFYLMSRGIPRKEAKAMLIRAFLAEMFEPIEVEAVVKQLEARVDSWLDDREEA</sequence>
<evidence type="ECO:0000313" key="2">
    <source>
        <dbReference type="EMBL" id="GLQ18551.1"/>
    </source>
</evidence>
<dbReference type="RefSeq" id="WP_284365561.1">
    <property type="nucleotide sequence ID" value="NZ_BSNI01000002.1"/>
</dbReference>
<dbReference type="NCBIfam" id="TIGR01981">
    <property type="entry name" value="sufD"/>
    <property type="match status" value="1"/>
</dbReference>
<dbReference type="Proteomes" id="UP001161405">
    <property type="component" value="Unassembled WGS sequence"/>
</dbReference>
<reference evidence="2" key="1">
    <citation type="journal article" date="2014" name="Int. J. Syst. Evol. Microbiol.">
        <title>Complete genome of a new Firmicutes species belonging to the dominant human colonic microbiota ('Ruminococcus bicirculans') reveals two chromosomes and a selective capacity to utilize plant glucans.</title>
        <authorList>
            <consortium name="NISC Comparative Sequencing Program"/>
            <person name="Wegmann U."/>
            <person name="Louis P."/>
            <person name="Goesmann A."/>
            <person name="Henrissat B."/>
            <person name="Duncan S.H."/>
            <person name="Flint H.J."/>
        </authorList>
    </citation>
    <scope>NUCLEOTIDE SEQUENCE</scope>
    <source>
        <strain evidence="2">NBRC 107169</strain>
    </source>
</reference>
<evidence type="ECO:0000313" key="3">
    <source>
        <dbReference type="Proteomes" id="UP001161405"/>
    </source>
</evidence>
<dbReference type="PANTHER" id="PTHR43575:SF1">
    <property type="entry name" value="PROTEIN ABCI7, CHLOROPLASTIC"/>
    <property type="match status" value="1"/>
</dbReference>
<organism evidence="2 3">
    <name type="scientific">Maritalea porphyrae</name>
    <dbReference type="NCBI Taxonomy" id="880732"/>
    <lineage>
        <taxon>Bacteria</taxon>
        <taxon>Pseudomonadati</taxon>
        <taxon>Pseudomonadota</taxon>
        <taxon>Alphaproteobacteria</taxon>
        <taxon>Hyphomicrobiales</taxon>
        <taxon>Devosiaceae</taxon>
        <taxon>Maritalea</taxon>
    </lineage>
</organism>
<proteinExistence type="predicted"/>